<protein>
    <submittedName>
        <fullName evidence="2">Uncharacterized conserved protein YlxW, UPF0749 family</fullName>
    </submittedName>
</protein>
<sequence length="255" mass="26176">MATARSLRPRLTRGGTAWAALVPVVALAAGLLFATSSQTAQGTDLRGGEATELSALIRAREVVVAEQQDQLTALQTRVQALTDAAAARDGDVAAARDAGDAGLLSAGLLPVTGPGVEITLDDAPRRPDGSLPLGAEPDDVVIHQSDVQAVVNAVWAAGADAVAIMDQRLIATSAVRCVGNVLLLQGRTYSPPFVVTAVADADAVRAQLAASPQVRVFQQAVQDYGLGFSVQERAELTLPGYDTPPAMEYATAAGG</sequence>
<dbReference type="AlphaFoldDB" id="A0A239FL45"/>
<gene>
    <name evidence="2" type="ORF">SAMN06893096_105145</name>
</gene>
<dbReference type="OrthoDB" id="3214641at2"/>
<dbReference type="EMBL" id="FZOO01000005">
    <property type="protein sequence ID" value="SNS57521.1"/>
    <property type="molecule type" value="Genomic_DNA"/>
</dbReference>
<proteinExistence type="inferred from homology"/>
<dbReference type="PANTHER" id="PTHR37313:SF4">
    <property type="entry name" value="CONSERVED MEMBRANE PROTEIN-RELATED"/>
    <property type="match status" value="1"/>
</dbReference>
<dbReference type="GO" id="GO:0005886">
    <property type="term" value="C:plasma membrane"/>
    <property type="evidence" value="ECO:0007669"/>
    <property type="project" value="TreeGrafter"/>
</dbReference>
<dbReference type="Pfam" id="PF05949">
    <property type="entry name" value="DUF881"/>
    <property type="match status" value="1"/>
</dbReference>
<dbReference type="InterPro" id="IPR010273">
    <property type="entry name" value="DUF881"/>
</dbReference>
<evidence type="ECO:0000256" key="1">
    <source>
        <dbReference type="ARBA" id="ARBA00009108"/>
    </source>
</evidence>
<dbReference type="RefSeq" id="WP_089305858.1">
    <property type="nucleotide sequence ID" value="NZ_FZOO01000005.1"/>
</dbReference>
<keyword evidence="3" id="KW-1185">Reference proteome</keyword>
<dbReference type="PANTHER" id="PTHR37313">
    <property type="entry name" value="UPF0749 PROTEIN RV1825"/>
    <property type="match status" value="1"/>
</dbReference>
<reference evidence="3" key="1">
    <citation type="submission" date="2017-06" db="EMBL/GenBank/DDBJ databases">
        <authorList>
            <person name="Varghese N."/>
            <person name="Submissions S."/>
        </authorList>
    </citation>
    <scope>NUCLEOTIDE SEQUENCE [LARGE SCALE GENOMIC DNA]</scope>
    <source>
        <strain evidence="3">DSM 46839</strain>
    </source>
</reference>
<name>A0A239FL45_9ACTN</name>
<accession>A0A239FL45</accession>
<organism evidence="2 3">
    <name type="scientific">Geodermatophilus pulveris</name>
    <dbReference type="NCBI Taxonomy" id="1564159"/>
    <lineage>
        <taxon>Bacteria</taxon>
        <taxon>Bacillati</taxon>
        <taxon>Actinomycetota</taxon>
        <taxon>Actinomycetes</taxon>
        <taxon>Geodermatophilales</taxon>
        <taxon>Geodermatophilaceae</taxon>
        <taxon>Geodermatophilus</taxon>
    </lineage>
</organism>
<evidence type="ECO:0000313" key="2">
    <source>
        <dbReference type="EMBL" id="SNS57521.1"/>
    </source>
</evidence>
<dbReference type="Gene3D" id="3.30.70.1880">
    <property type="entry name" value="Protein of unknown function DUF881"/>
    <property type="match status" value="1"/>
</dbReference>
<evidence type="ECO:0000313" key="3">
    <source>
        <dbReference type="Proteomes" id="UP000198373"/>
    </source>
</evidence>
<dbReference type="Proteomes" id="UP000198373">
    <property type="component" value="Unassembled WGS sequence"/>
</dbReference>
<comment type="similarity">
    <text evidence="1">Belongs to the UPF0749 family.</text>
</comment>